<dbReference type="Proteomes" id="UP001304243">
    <property type="component" value="Unassembled WGS sequence"/>
</dbReference>
<protein>
    <submittedName>
        <fullName evidence="2">Secondary metabolism biosynthetic enzyme</fullName>
        <ecNumber evidence="2">3.1.26.3</ecNumber>
    </submittedName>
</protein>
<dbReference type="EMBL" id="JASEJX010000016">
    <property type="protein sequence ID" value="KAK4513364.1"/>
    <property type="molecule type" value="Genomic_DNA"/>
</dbReference>
<reference evidence="2 3" key="1">
    <citation type="submission" date="2022-11" db="EMBL/GenBank/DDBJ databases">
        <title>Mucor velutinosus strain NIH1002 WGS.</title>
        <authorList>
            <person name="Subramanian P."/>
            <person name="Mullikin J.C."/>
            <person name="Segre J.A."/>
            <person name="Zelazny A.M."/>
        </authorList>
    </citation>
    <scope>NUCLEOTIDE SEQUENCE [LARGE SCALE GENOMIC DNA]</scope>
    <source>
        <strain evidence="2 3">NIH1002</strain>
    </source>
</reference>
<gene>
    <name evidence="2" type="ORF">ATC70_005359</name>
</gene>
<organism evidence="2 3">
    <name type="scientific">Mucor velutinosus</name>
    <dbReference type="NCBI Taxonomy" id="708070"/>
    <lineage>
        <taxon>Eukaryota</taxon>
        <taxon>Fungi</taxon>
        <taxon>Fungi incertae sedis</taxon>
        <taxon>Mucoromycota</taxon>
        <taxon>Mucoromycotina</taxon>
        <taxon>Mucoromycetes</taxon>
        <taxon>Mucorales</taxon>
        <taxon>Mucorineae</taxon>
        <taxon>Mucoraceae</taxon>
        <taxon>Mucor</taxon>
    </lineage>
</organism>
<dbReference type="EC" id="3.1.26.3" evidence="2"/>
<sequence length="229" mass="25483">MINIDAETFTRLLTHLSDKISIQQMGFMPKQFIAEQGLQFQCMQTIATRSKLPSIALLLDQEKAYDRIHFSYLEALMKAFNIPSPPISVVLNFFSLTMIQPNVNGFLSTPLPQIRGLRQGDPLSHLSFNIAFDPFLRAVNSDTRIQGFSLPPDPLTGSTPSPVKILAYADDALAILNDASEFSALEELLQRYMAASKDLFNYNKTQALSLSGLNQPHWTQFLASKGISA</sequence>
<dbReference type="RefSeq" id="XP_064680030.1">
    <property type="nucleotide sequence ID" value="XM_064824653.1"/>
</dbReference>
<dbReference type="PANTHER" id="PTHR31635:SF196">
    <property type="entry name" value="REVERSE TRANSCRIPTASE DOMAIN-CONTAINING PROTEIN-RELATED"/>
    <property type="match status" value="1"/>
</dbReference>
<feature type="domain" description="Reverse transcriptase" evidence="1">
    <location>
        <begin position="11"/>
        <end position="209"/>
    </location>
</feature>
<dbReference type="GeneID" id="89949045"/>
<proteinExistence type="predicted"/>
<dbReference type="InterPro" id="IPR000477">
    <property type="entry name" value="RT_dom"/>
</dbReference>
<evidence type="ECO:0000313" key="2">
    <source>
        <dbReference type="EMBL" id="KAK4513364.1"/>
    </source>
</evidence>
<dbReference type="AlphaFoldDB" id="A0AAN7HLP3"/>
<dbReference type="InterPro" id="IPR043502">
    <property type="entry name" value="DNA/RNA_pol_sf"/>
</dbReference>
<dbReference type="Pfam" id="PF00078">
    <property type="entry name" value="RVT_1"/>
    <property type="match status" value="1"/>
</dbReference>
<dbReference type="SUPFAM" id="SSF56672">
    <property type="entry name" value="DNA/RNA polymerases"/>
    <property type="match status" value="1"/>
</dbReference>
<comment type="caution">
    <text evidence="2">The sequence shown here is derived from an EMBL/GenBank/DDBJ whole genome shotgun (WGS) entry which is preliminary data.</text>
</comment>
<dbReference type="GO" id="GO:0004525">
    <property type="term" value="F:ribonuclease III activity"/>
    <property type="evidence" value="ECO:0007669"/>
    <property type="project" value="UniProtKB-EC"/>
</dbReference>
<name>A0AAN7HLP3_9FUNG</name>
<evidence type="ECO:0000313" key="3">
    <source>
        <dbReference type="Proteomes" id="UP001304243"/>
    </source>
</evidence>
<accession>A0AAN7HLP3</accession>
<dbReference type="PANTHER" id="PTHR31635">
    <property type="entry name" value="REVERSE TRANSCRIPTASE DOMAIN-CONTAINING PROTEIN-RELATED"/>
    <property type="match status" value="1"/>
</dbReference>
<keyword evidence="3" id="KW-1185">Reference proteome</keyword>
<evidence type="ECO:0000259" key="1">
    <source>
        <dbReference type="Pfam" id="PF00078"/>
    </source>
</evidence>
<keyword evidence="2" id="KW-0378">Hydrolase</keyword>